<keyword evidence="5" id="KW-0479">Metal-binding</keyword>
<protein>
    <recommendedName>
        <fullName evidence="2">Putative 4-hydroxy-4-methyl-2-oxoglutarate aldolase</fullName>
    </recommendedName>
    <alternativeName>
        <fullName evidence="3">Regulator of ribonuclease activity homolog</fullName>
    </alternativeName>
    <alternativeName>
        <fullName evidence="4">RraA-like protein</fullName>
    </alternativeName>
</protein>
<feature type="binding site" evidence="5">
    <location>
        <position position="190"/>
    </location>
    <ligand>
        <name>substrate</name>
    </ligand>
</feature>
<evidence type="ECO:0000256" key="3">
    <source>
        <dbReference type="ARBA" id="ARBA00029596"/>
    </source>
</evidence>
<feature type="binding site" evidence="5">
    <location>
        <begin position="167"/>
        <end position="170"/>
    </location>
    <ligand>
        <name>substrate</name>
    </ligand>
</feature>
<dbReference type="Gene3D" id="3.50.30.40">
    <property type="entry name" value="Ribonuclease E inhibitor RraA/RraA-like"/>
    <property type="match status" value="1"/>
</dbReference>
<evidence type="ECO:0000256" key="5">
    <source>
        <dbReference type="PIRSR" id="PIRSR605493-1"/>
    </source>
</evidence>
<dbReference type="PANTHER" id="PTHR33254">
    <property type="entry name" value="4-HYDROXY-4-METHYL-2-OXOGLUTARATE ALDOLASE 3-RELATED"/>
    <property type="match status" value="1"/>
</dbReference>
<proteinExistence type="predicted"/>
<dbReference type="GO" id="GO:0008168">
    <property type="term" value="F:methyltransferase activity"/>
    <property type="evidence" value="ECO:0007669"/>
    <property type="project" value="UniProtKB-KW"/>
</dbReference>
<accession>Q01RM9</accession>
<keyword evidence="7" id="KW-0489">Methyltransferase</keyword>
<dbReference type="eggNOG" id="COG0684">
    <property type="taxonomic scope" value="Bacteria"/>
</dbReference>
<evidence type="ECO:0000256" key="6">
    <source>
        <dbReference type="SAM" id="SignalP"/>
    </source>
</evidence>
<sequence length="318" mass="35278" precursor="true">MKPTIRNSSCLTLAAACAGAFFIAPAAKAQLFSWTKEEMVEYTKAWTGERFPDGRPRVPDDWLQRAKGMSQEEVLIPLGRNAGPPNVSSFSQYDANFKVLHPDIKMAGRVVTAMYMPIRADIDTILFAKAREKGVALNNQWPLDQLQTGDVMVIDMFGKVEGGGLIGDNLFYYIMKATKGGGLVVNGAIRDLEGVSEIKLPAYVRDFTPTYYGGSTLYGYNVPVRIGNVVVMPGDIAFGDKEGVSFIPPSIAERILDRADETHIHDEWTKIKFDEGKYKSTDIYSVPKTDALRKEYQEYLKKKLDELKATRAAAAAKK</sequence>
<dbReference type="GO" id="GO:0032259">
    <property type="term" value="P:methylation"/>
    <property type="evidence" value="ECO:0007669"/>
    <property type="project" value="UniProtKB-KW"/>
</dbReference>
<dbReference type="STRING" id="234267.Acid_6771"/>
<dbReference type="InterPro" id="IPR036704">
    <property type="entry name" value="RraA/RraA-like_sf"/>
</dbReference>
<evidence type="ECO:0000256" key="2">
    <source>
        <dbReference type="ARBA" id="ARBA00016549"/>
    </source>
</evidence>
<keyword evidence="5" id="KW-0460">Magnesium</keyword>
<comment type="cofactor">
    <cofactor evidence="1">
        <name>a divalent metal cation</name>
        <dbReference type="ChEBI" id="CHEBI:60240"/>
    </cofactor>
</comment>
<dbReference type="Pfam" id="PF03737">
    <property type="entry name" value="RraA-like"/>
    <property type="match status" value="1"/>
</dbReference>
<feature type="signal peptide" evidence="6">
    <location>
        <begin position="1"/>
        <end position="29"/>
    </location>
</feature>
<gene>
    <name evidence="7" type="ordered locus">Acid_6771</name>
</gene>
<dbReference type="GO" id="GO:0046872">
    <property type="term" value="F:metal ion binding"/>
    <property type="evidence" value="ECO:0007669"/>
    <property type="project" value="UniProtKB-KW"/>
</dbReference>
<keyword evidence="7" id="KW-0808">Transferase</keyword>
<name>Q01RM9_SOLUE</name>
<dbReference type="OrthoDB" id="108647at2"/>
<dbReference type="PANTHER" id="PTHR33254:SF4">
    <property type="entry name" value="4-HYDROXY-4-METHYL-2-OXOGLUTARATE ALDOLASE 3-RELATED"/>
    <property type="match status" value="1"/>
</dbReference>
<dbReference type="PROSITE" id="PS51257">
    <property type="entry name" value="PROKAR_LIPOPROTEIN"/>
    <property type="match status" value="1"/>
</dbReference>
<dbReference type="CDD" id="cd16841">
    <property type="entry name" value="RraA_family"/>
    <property type="match status" value="1"/>
</dbReference>
<keyword evidence="6" id="KW-0732">Signal</keyword>
<dbReference type="EMBL" id="CP000473">
    <property type="protein sequence ID" value="ABJ87691.1"/>
    <property type="molecule type" value="Genomic_DNA"/>
</dbReference>
<evidence type="ECO:0000256" key="1">
    <source>
        <dbReference type="ARBA" id="ARBA00001968"/>
    </source>
</evidence>
<dbReference type="InParanoid" id="Q01RM9"/>
<dbReference type="AlphaFoldDB" id="Q01RM9"/>
<organism evidence="7">
    <name type="scientific">Solibacter usitatus (strain Ellin6076)</name>
    <dbReference type="NCBI Taxonomy" id="234267"/>
    <lineage>
        <taxon>Bacteria</taxon>
        <taxon>Pseudomonadati</taxon>
        <taxon>Acidobacteriota</taxon>
        <taxon>Terriglobia</taxon>
        <taxon>Bryobacterales</taxon>
        <taxon>Solibacteraceae</taxon>
        <taxon>Candidatus Solibacter</taxon>
    </lineage>
</organism>
<feature type="binding site" evidence="5">
    <location>
        <position position="191"/>
    </location>
    <ligand>
        <name>Mg(2+)</name>
        <dbReference type="ChEBI" id="CHEBI:18420"/>
    </ligand>
</feature>
<dbReference type="HOGENOM" id="CLU_887730_0_0_0"/>
<dbReference type="SUPFAM" id="SSF89562">
    <property type="entry name" value="RraA-like"/>
    <property type="match status" value="1"/>
</dbReference>
<feature type="chain" id="PRO_5004163264" description="Putative 4-hydroxy-4-methyl-2-oxoglutarate aldolase" evidence="6">
    <location>
        <begin position="30"/>
        <end position="318"/>
    </location>
</feature>
<evidence type="ECO:0000256" key="4">
    <source>
        <dbReference type="ARBA" id="ARBA00030169"/>
    </source>
</evidence>
<dbReference type="InterPro" id="IPR005493">
    <property type="entry name" value="RraA/RraA-like"/>
</dbReference>
<reference evidence="7" key="1">
    <citation type="submission" date="2006-10" db="EMBL/GenBank/DDBJ databases">
        <title>Complete sequence of Solibacter usitatus Ellin6076.</title>
        <authorList>
            <consortium name="US DOE Joint Genome Institute"/>
            <person name="Copeland A."/>
            <person name="Lucas S."/>
            <person name="Lapidus A."/>
            <person name="Barry K."/>
            <person name="Detter J.C."/>
            <person name="Glavina del Rio T."/>
            <person name="Hammon N."/>
            <person name="Israni S."/>
            <person name="Dalin E."/>
            <person name="Tice H."/>
            <person name="Pitluck S."/>
            <person name="Thompson L.S."/>
            <person name="Brettin T."/>
            <person name="Bruce D."/>
            <person name="Han C."/>
            <person name="Tapia R."/>
            <person name="Gilna P."/>
            <person name="Schmutz J."/>
            <person name="Larimer F."/>
            <person name="Land M."/>
            <person name="Hauser L."/>
            <person name="Kyrpides N."/>
            <person name="Mikhailova N."/>
            <person name="Janssen P.H."/>
            <person name="Kuske C.R."/>
            <person name="Richardson P."/>
        </authorList>
    </citation>
    <scope>NUCLEOTIDE SEQUENCE</scope>
    <source>
        <strain evidence="7">Ellin6076</strain>
    </source>
</reference>
<evidence type="ECO:0000313" key="7">
    <source>
        <dbReference type="EMBL" id="ABJ87691.1"/>
    </source>
</evidence>
<dbReference type="KEGG" id="sus:Acid_6771"/>
<comment type="cofactor">
    <cofactor evidence="5">
        <name>Mg(2+)</name>
        <dbReference type="ChEBI" id="CHEBI:18420"/>
    </cofactor>
</comment>